<dbReference type="InterPro" id="IPR015421">
    <property type="entry name" value="PyrdxlP-dep_Trfase_major"/>
</dbReference>
<evidence type="ECO:0000256" key="2">
    <source>
        <dbReference type="ARBA" id="ARBA00022576"/>
    </source>
</evidence>
<dbReference type="Pfam" id="PF00155">
    <property type="entry name" value="Aminotran_1_2"/>
    <property type="match status" value="1"/>
</dbReference>
<dbReference type="InterPro" id="IPR050881">
    <property type="entry name" value="LL-DAP_aminotransferase"/>
</dbReference>
<dbReference type="Gene3D" id="3.90.1150.10">
    <property type="entry name" value="Aspartate Aminotransferase, domain 1"/>
    <property type="match status" value="1"/>
</dbReference>
<comment type="cofactor">
    <cofactor evidence="1">
        <name>pyridoxal 5'-phosphate</name>
        <dbReference type="ChEBI" id="CHEBI:597326"/>
    </cofactor>
</comment>
<dbReference type="PANTHER" id="PTHR42832:SF3">
    <property type="entry name" value="L-GLUTAMINE--4-(METHYLSULFANYL)-2-OXOBUTANOATE AMINOTRANSFERASE"/>
    <property type="match status" value="1"/>
</dbReference>
<gene>
    <name evidence="5" type="ORF">SAMN04488094_10777</name>
</gene>
<dbReference type="Proteomes" id="UP000198728">
    <property type="component" value="Unassembled WGS sequence"/>
</dbReference>
<dbReference type="InterPro" id="IPR015424">
    <property type="entry name" value="PyrdxlP-dep_Trfase"/>
</dbReference>
<dbReference type="EMBL" id="FOLG01000007">
    <property type="protein sequence ID" value="SFC64044.1"/>
    <property type="molecule type" value="Genomic_DNA"/>
</dbReference>
<keyword evidence="6" id="KW-1185">Reference proteome</keyword>
<evidence type="ECO:0000256" key="3">
    <source>
        <dbReference type="ARBA" id="ARBA00022679"/>
    </source>
</evidence>
<reference evidence="5 6" key="1">
    <citation type="submission" date="2016-10" db="EMBL/GenBank/DDBJ databases">
        <authorList>
            <person name="de Groot N.N."/>
        </authorList>
    </citation>
    <scope>NUCLEOTIDE SEQUENCE [LARGE SCALE GENOMIC DNA]</scope>
    <source>
        <strain evidence="5 6">DSM 19548</strain>
    </source>
</reference>
<evidence type="ECO:0000313" key="6">
    <source>
        <dbReference type="Proteomes" id="UP000198728"/>
    </source>
</evidence>
<dbReference type="InterPro" id="IPR015422">
    <property type="entry name" value="PyrdxlP-dep_Trfase_small"/>
</dbReference>
<dbReference type="SUPFAM" id="SSF53383">
    <property type="entry name" value="PLP-dependent transferases"/>
    <property type="match status" value="1"/>
</dbReference>
<accession>A0A1I1KT79</accession>
<dbReference type="PANTHER" id="PTHR42832">
    <property type="entry name" value="AMINO ACID AMINOTRANSFERASE"/>
    <property type="match status" value="1"/>
</dbReference>
<dbReference type="RefSeq" id="WP_093361079.1">
    <property type="nucleotide sequence ID" value="NZ_FOLG01000007.1"/>
</dbReference>
<dbReference type="Gene3D" id="3.40.640.10">
    <property type="entry name" value="Type I PLP-dependent aspartate aminotransferase-like (Major domain)"/>
    <property type="match status" value="1"/>
</dbReference>
<sequence length="394" mass="43176">MTFPDRFSDLPDYAFPRLRTLLADIAPAGEVIDMTIGEPRHAIPDFVGEIVSANVDAFAKYPPNDGTPELRQAICGWLRRRYGVSVDPDTQVMALNGTREGLFNAAIALSPERKVGKPPAILLPNPFYQVYAVAALTVGAEPVFVPATAETGFLPDYTAVSPEILDRVTVAYICSPSNPQGAVADEAFWARLLDLAERHDFRIFADECYSEIYRTTPPPGAMQVAQARGADPERLVIFHSLSKRSNLPGLRSGFVASGPECMTRIRKLRAYAGAPVSLPLQRVAERAWADEAHVRTSLAIYQEKYRLADEIMAGVPGYAGPEGGFFLWLPVDDGEAAARRVFEQAGVRVMPGAYFGREVDGVNPGAGYVRVAMVAGMDELQRGLQALRRWLYEQ</sequence>
<proteinExistence type="predicted"/>
<dbReference type="GO" id="GO:0030170">
    <property type="term" value="F:pyridoxal phosphate binding"/>
    <property type="evidence" value="ECO:0007669"/>
    <property type="project" value="InterPro"/>
</dbReference>
<name>A0A1I1KT79_9RHOB</name>
<dbReference type="CDD" id="cd00609">
    <property type="entry name" value="AAT_like"/>
    <property type="match status" value="1"/>
</dbReference>
<dbReference type="STRING" id="441112.SAMN04488094_10777"/>
<dbReference type="InterPro" id="IPR004839">
    <property type="entry name" value="Aminotransferase_I/II_large"/>
</dbReference>
<dbReference type="OrthoDB" id="9813612at2"/>
<feature type="domain" description="Aminotransferase class I/classII large" evidence="4">
    <location>
        <begin position="30"/>
        <end position="379"/>
    </location>
</feature>
<evidence type="ECO:0000259" key="4">
    <source>
        <dbReference type="Pfam" id="PF00155"/>
    </source>
</evidence>
<keyword evidence="3 5" id="KW-0808">Transferase</keyword>
<evidence type="ECO:0000313" key="5">
    <source>
        <dbReference type="EMBL" id="SFC64044.1"/>
    </source>
</evidence>
<evidence type="ECO:0000256" key="1">
    <source>
        <dbReference type="ARBA" id="ARBA00001933"/>
    </source>
</evidence>
<protein>
    <submittedName>
        <fullName evidence="5">Aspartate/methionine/tyrosine aminotransferase</fullName>
    </submittedName>
</protein>
<organism evidence="5 6">
    <name type="scientific">Tropicimonas isoalkanivorans</name>
    <dbReference type="NCBI Taxonomy" id="441112"/>
    <lineage>
        <taxon>Bacteria</taxon>
        <taxon>Pseudomonadati</taxon>
        <taxon>Pseudomonadota</taxon>
        <taxon>Alphaproteobacteria</taxon>
        <taxon>Rhodobacterales</taxon>
        <taxon>Roseobacteraceae</taxon>
        <taxon>Tropicimonas</taxon>
    </lineage>
</organism>
<dbReference type="GO" id="GO:0008483">
    <property type="term" value="F:transaminase activity"/>
    <property type="evidence" value="ECO:0007669"/>
    <property type="project" value="UniProtKB-KW"/>
</dbReference>
<dbReference type="AlphaFoldDB" id="A0A1I1KT79"/>
<keyword evidence="2 5" id="KW-0032">Aminotransferase</keyword>